<dbReference type="Gene3D" id="2.30.42.10">
    <property type="match status" value="1"/>
</dbReference>
<proteinExistence type="predicted"/>
<keyword evidence="1" id="KW-0472">Membrane</keyword>
<organism evidence="3 4">
    <name type="scientific">Lentilactobacillus curieae</name>
    <dbReference type="NCBI Taxonomy" id="1138822"/>
    <lineage>
        <taxon>Bacteria</taxon>
        <taxon>Bacillati</taxon>
        <taxon>Bacillota</taxon>
        <taxon>Bacilli</taxon>
        <taxon>Lactobacillales</taxon>
        <taxon>Lactobacillaceae</taxon>
        <taxon>Lentilactobacillus</taxon>
    </lineage>
</organism>
<name>A0A1S6QJM1_9LACO</name>
<feature type="transmembrane region" description="Helical" evidence="1">
    <location>
        <begin position="242"/>
        <end position="260"/>
    </location>
</feature>
<dbReference type="InterPro" id="IPR036034">
    <property type="entry name" value="PDZ_sf"/>
</dbReference>
<gene>
    <name evidence="3" type="ORF">PL11_007865</name>
</gene>
<dbReference type="SUPFAM" id="SSF50156">
    <property type="entry name" value="PDZ domain-like"/>
    <property type="match status" value="1"/>
</dbReference>
<dbReference type="KEGG" id="lcu:PL11_007865"/>
<dbReference type="RefSeq" id="WP_035167519.1">
    <property type="nucleotide sequence ID" value="NZ_CP018906.1"/>
</dbReference>
<evidence type="ECO:0000256" key="1">
    <source>
        <dbReference type="SAM" id="Phobius"/>
    </source>
</evidence>
<dbReference type="Pfam" id="PF13180">
    <property type="entry name" value="PDZ_2"/>
    <property type="match status" value="1"/>
</dbReference>
<evidence type="ECO:0000259" key="2">
    <source>
        <dbReference type="PROSITE" id="PS50106"/>
    </source>
</evidence>
<keyword evidence="4" id="KW-1185">Reference proteome</keyword>
<dbReference type="PROSITE" id="PS50106">
    <property type="entry name" value="PDZ"/>
    <property type="match status" value="1"/>
</dbReference>
<keyword evidence="1" id="KW-1133">Transmembrane helix</keyword>
<dbReference type="eggNOG" id="COG0265">
    <property type="taxonomic scope" value="Bacteria"/>
</dbReference>
<dbReference type="Proteomes" id="UP000030361">
    <property type="component" value="Chromosome"/>
</dbReference>
<accession>A0A1S6QJM1</accession>
<feature type="transmembrane region" description="Helical" evidence="1">
    <location>
        <begin position="214"/>
        <end position="230"/>
    </location>
</feature>
<protein>
    <submittedName>
        <fullName evidence="3">PDZ domain-containing protein</fullName>
    </submittedName>
</protein>
<sequence length="385" mass="43146">MKILFLLLFFLLQPVLWLTVIRAGALFSNRVKRERKLFRSAIYEDFFEGRHLAKTMLLSGIVSSILGVVLLTMSAKWVVVYIGIELLSVVVLFFTSLPITVIAASAVIVSTLTIPNNLFGFSWLKSGLGTSLTAVPAANLTALLSIVVILNALYVKRVGGTYESPIIDRNKRNTKIAKYRFNESAVIPMLIVLPGDWFASHISFWPVFNYSGHTYTLFILPLLLGLRLTVKRGEFKETLALFSRNSMIIGLIGLISAVVTKFVPVLSFYPILLVWFMYVVNLYVIKLKDNQIDFEYSEVMDGVRVIGIKPETPAAKMNLVIGDVILEVNGSPVANETELYRAISLNSTYCKLKVRDRNDQLKVTETAIFKNSPHEIGIKTYSDYA</sequence>
<evidence type="ECO:0000313" key="4">
    <source>
        <dbReference type="Proteomes" id="UP000030361"/>
    </source>
</evidence>
<feature type="domain" description="PDZ" evidence="2">
    <location>
        <begin position="281"/>
        <end position="337"/>
    </location>
</feature>
<dbReference type="SMART" id="SM00228">
    <property type="entry name" value="PDZ"/>
    <property type="match status" value="1"/>
</dbReference>
<evidence type="ECO:0000313" key="3">
    <source>
        <dbReference type="EMBL" id="AQW21837.1"/>
    </source>
</evidence>
<feature type="transmembrane region" description="Helical" evidence="1">
    <location>
        <begin position="86"/>
        <end position="114"/>
    </location>
</feature>
<keyword evidence="1" id="KW-0812">Transmembrane</keyword>
<feature type="transmembrane region" description="Helical" evidence="1">
    <location>
        <begin position="266"/>
        <end position="285"/>
    </location>
</feature>
<dbReference type="AlphaFoldDB" id="A0A1S6QJM1"/>
<feature type="transmembrane region" description="Helical" evidence="1">
    <location>
        <begin position="56"/>
        <end position="79"/>
    </location>
</feature>
<feature type="transmembrane region" description="Helical" evidence="1">
    <location>
        <begin position="134"/>
        <end position="155"/>
    </location>
</feature>
<dbReference type="InterPro" id="IPR001478">
    <property type="entry name" value="PDZ"/>
</dbReference>
<reference evidence="3 4" key="1">
    <citation type="journal article" date="2015" name="Genome Announc.">
        <title>Genome Sequence of Lactobacillus curieae CCTCC M 2011381T, a Novel Producer of Gamma-aminobutyric Acid.</title>
        <authorList>
            <person name="Wang Y."/>
            <person name="Wang Y."/>
            <person name="Lang C."/>
            <person name="Wei D."/>
            <person name="Xu P."/>
            <person name="Xie J."/>
        </authorList>
    </citation>
    <scope>NUCLEOTIDE SEQUENCE [LARGE SCALE GENOMIC DNA]</scope>
    <source>
        <strain evidence="3 4">CCTCC M 2011381</strain>
    </source>
</reference>
<feature type="transmembrane region" description="Helical" evidence="1">
    <location>
        <begin position="185"/>
        <end position="208"/>
    </location>
</feature>
<dbReference type="EMBL" id="CP018906">
    <property type="protein sequence ID" value="AQW21837.1"/>
    <property type="molecule type" value="Genomic_DNA"/>
</dbReference>